<evidence type="ECO:0000313" key="2">
    <source>
        <dbReference type="Proteomes" id="UP001165090"/>
    </source>
</evidence>
<sequence>MRCERFCSAMLNRVGVWRASWLCPGLVGRNTIFVSMYAYTQRGSDLRVHCTSLRSWDARDVEVEMEVGATHRDMQSDGGLWRVALANMMPIPPEIPGAVRVLVPYMEVHMCPASLRTHVERTTVLFPFVVLPGRAGRPGHRKGLIQSPSNAGQVS</sequence>
<keyword evidence="2" id="KW-1185">Reference proteome</keyword>
<evidence type="ECO:0000313" key="1">
    <source>
        <dbReference type="EMBL" id="GLI59900.1"/>
    </source>
</evidence>
<name>A0ABQ5RQU2_9CHLO</name>
<protein>
    <submittedName>
        <fullName evidence="1">Uncharacterized protein</fullName>
    </submittedName>
</protein>
<comment type="caution">
    <text evidence="1">The sequence shown here is derived from an EMBL/GenBank/DDBJ whole genome shotgun (WGS) entry which is preliminary data.</text>
</comment>
<dbReference type="Proteomes" id="UP001165090">
    <property type="component" value="Unassembled WGS sequence"/>
</dbReference>
<accession>A0ABQ5RQU2</accession>
<reference evidence="1 2" key="1">
    <citation type="journal article" date="2023" name="IScience">
        <title>Expanded male sex-determining region conserved during the evolution of homothallism in the green alga Volvox.</title>
        <authorList>
            <person name="Yamamoto K."/>
            <person name="Matsuzaki R."/>
            <person name="Mahakham W."/>
            <person name="Heman W."/>
            <person name="Sekimoto H."/>
            <person name="Kawachi M."/>
            <person name="Minakuchi Y."/>
            <person name="Toyoda A."/>
            <person name="Nozaki H."/>
        </authorList>
    </citation>
    <scope>NUCLEOTIDE SEQUENCE [LARGE SCALE GENOMIC DNA]</scope>
    <source>
        <strain evidence="1 2">NIES-4468</strain>
    </source>
</reference>
<organism evidence="1 2">
    <name type="scientific">Volvox africanus</name>
    <dbReference type="NCBI Taxonomy" id="51714"/>
    <lineage>
        <taxon>Eukaryota</taxon>
        <taxon>Viridiplantae</taxon>
        <taxon>Chlorophyta</taxon>
        <taxon>core chlorophytes</taxon>
        <taxon>Chlorophyceae</taxon>
        <taxon>CS clade</taxon>
        <taxon>Chlamydomonadales</taxon>
        <taxon>Volvocaceae</taxon>
        <taxon>Volvox</taxon>
    </lineage>
</organism>
<dbReference type="EMBL" id="BSDZ01000004">
    <property type="protein sequence ID" value="GLI59900.1"/>
    <property type="molecule type" value="Genomic_DNA"/>
</dbReference>
<gene>
    <name evidence="1" type="ORF">VaNZ11_001939</name>
</gene>
<proteinExistence type="predicted"/>